<keyword evidence="3" id="KW-0720">Serine protease</keyword>
<evidence type="ECO:0000256" key="5">
    <source>
        <dbReference type="PROSITE-ProRule" id="PRU00152"/>
    </source>
</evidence>
<dbReference type="InterPro" id="IPR001314">
    <property type="entry name" value="Peptidase_S1A"/>
</dbReference>
<dbReference type="PROSITE" id="PS00134">
    <property type="entry name" value="TRYPSIN_HIS"/>
    <property type="match status" value="1"/>
</dbReference>
<dbReference type="PROSITE" id="PS50240">
    <property type="entry name" value="TRYPSIN_DOM"/>
    <property type="match status" value="1"/>
</dbReference>
<dbReference type="PANTHER" id="PTHR24252:SF7">
    <property type="entry name" value="HYALIN"/>
    <property type="match status" value="1"/>
</dbReference>
<dbReference type="InterPro" id="IPR043504">
    <property type="entry name" value="Peptidase_S1_PA_chymotrypsin"/>
</dbReference>
<dbReference type="InterPro" id="IPR036392">
    <property type="entry name" value="PLAT/LH2_dom_sf"/>
</dbReference>
<evidence type="ECO:0000256" key="3">
    <source>
        <dbReference type="ARBA" id="ARBA00022825"/>
    </source>
</evidence>
<dbReference type="PANTHER" id="PTHR24252">
    <property type="entry name" value="ACROSIN-RELATED"/>
    <property type="match status" value="1"/>
</dbReference>
<evidence type="ECO:0000256" key="4">
    <source>
        <dbReference type="ARBA" id="ARBA00023157"/>
    </source>
</evidence>
<proteinExistence type="predicted"/>
<protein>
    <submittedName>
        <fullName evidence="6">Plasma kallikrein-like</fullName>
    </submittedName>
</protein>
<reference evidence="6" key="1">
    <citation type="submission" date="2020-04" db="EMBL/GenBank/DDBJ databases">
        <authorList>
            <person name="Alioto T."/>
            <person name="Alioto T."/>
            <person name="Gomez Garrido J."/>
        </authorList>
    </citation>
    <scope>NUCLEOTIDE SEQUENCE</scope>
    <source>
        <strain evidence="6">A484AB</strain>
    </source>
</reference>
<accession>A0A7D9HC22</accession>
<evidence type="ECO:0000256" key="1">
    <source>
        <dbReference type="ARBA" id="ARBA00022670"/>
    </source>
</evidence>
<dbReference type="InterPro" id="IPR001254">
    <property type="entry name" value="Trypsin_dom"/>
</dbReference>
<keyword evidence="4" id="KW-1015">Disulfide bond</keyword>
<dbReference type="GO" id="GO:0006508">
    <property type="term" value="P:proteolysis"/>
    <property type="evidence" value="ECO:0007669"/>
    <property type="project" value="UniProtKB-KW"/>
</dbReference>
<dbReference type="PRINTS" id="PR00722">
    <property type="entry name" value="CHYMOTRYPSIN"/>
</dbReference>
<organism evidence="6 7">
    <name type="scientific">Paramuricea clavata</name>
    <name type="common">Red gorgonian</name>
    <name type="synonym">Violescent sea-whip</name>
    <dbReference type="NCBI Taxonomy" id="317549"/>
    <lineage>
        <taxon>Eukaryota</taxon>
        <taxon>Metazoa</taxon>
        <taxon>Cnidaria</taxon>
        <taxon>Anthozoa</taxon>
        <taxon>Octocorallia</taxon>
        <taxon>Malacalcyonacea</taxon>
        <taxon>Plexauridae</taxon>
        <taxon>Paramuricea</taxon>
    </lineage>
</organism>
<keyword evidence="1" id="KW-0645">Protease</keyword>
<dbReference type="InterPro" id="IPR018114">
    <property type="entry name" value="TRYPSIN_HIS"/>
</dbReference>
<dbReference type="Gene3D" id="2.40.180.10">
    <property type="entry name" value="Catalase core domain"/>
    <property type="match status" value="1"/>
</dbReference>
<dbReference type="FunFam" id="2.40.10.10:FF:000003">
    <property type="entry name" value="Transmembrane serine protease 3"/>
    <property type="match status" value="1"/>
</dbReference>
<keyword evidence="7" id="KW-1185">Reference proteome</keyword>
<dbReference type="CDD" id="cd00190">
    <property type="entry name" value="Tryp_SPc"/>
    <property type="match status" value="1"/>
</dbReference>
<dbReference type="PROSITE" id="PS00135">
    <property type="entry name" value="TRYPSIN_SER"/>
    <property type="match status" value="1"/>
</dbReference>
<gene>
    <name evidence="6" type="ORF">PACLA_8A034636</name>
</gene>
<evidence type="ECO:0000313" key="6">
    <source>
        <dbReference type="EMBL" id="CAB3977040.1"/>
    </source>
</evidence>
<dbReference type="Gene3D" id="2.40.10.10">
    <property type="entry name" value="Trypsin-like serine proteases"/>
    <property type="match status" value="1"/>
</dbReference>
<name>A0A7D9HC22_PARCT</name>
<dbReference type="SMART" id="SM00308">
    <property type="entry name" value="LH2"/>
    <property type="match status" value="1"/>
</dbReference>
<dbReference type="OrthoDB" id="5974294at2759"/>
<dbReference type="SMART" id="SM00020">
    <property type="entry name" value="Tryp_SPc"/>
    <property type="match status" value="1"/>
</dbReference>
<comment type="caution">
    <text evidence="5">Lacks conserved residue(s) required for the propagation of feature annotation.</text>
</comment>
<sequence>MYSLTWFCFLVVVALSNAIKYKISVETGTNSYAGTDANVFITLYGYSGSSSLIPLSSDKDIFEKGDVDVFVVDIPDVGPVTRIRVQHDNSGFFGAGWYLKEVEVKYDGESAGSVFDCNTWISRSSGLVKTFLAENACGLTMTASSRIRRSLGCGGSIIDNQWIVSAAHCFHDDRNVNNYKITVGEHDLRYKSEYEQVISIEKLVIHSSYDADSQDNDIALLKLKTPIQYNARALPVCLPSSDLPSGTDCWITGWGALQEEGYSPAILQQAKVPLVSKQACGYVYGSLTTSMRCAGYHTGKIDSCQGDSGGPLVCRVNKRWHLMGAVSWGIGCARKGYYGVYADIVHLKSWITNVM</sequence>
<dbReference type="SUPFAM" id="SSF50494">
    <property type="entry name" value="Trypsin-like serine proteases"/>
    <property type="match status" value="1"/>
</dbReference>
<evidence type="ECO:0000313" key="7">
    <source>
        <dbReference type="Proteomes" id="UP001152795"/>
    </source>
</evidence>
<keyword evidence="2" id="KW-0378">Hydrolase</keyword>
<dbReference type="GO" id="GO:0004252">
    <property type="term" value="F:serine-type endopeptidase activity"/>
    <property type="evidence" value="ECO:0007669"/>
    <property type="project" value="InterPro"/>
</dbReference>
<dbReference type="PROSITE" id="PS50095">
    <property type="entry name" value="PLAT"/>
    <property type="match status" value="1"/>
</dbReference>
<dbReference type="AlphaFoldDB" id="A0A7D9HC22"/>
<dbReference type="InterPro" id="IPR001024">
    <property type="entry name" value="PLAT/LH2_dom"/>
</dbReference>
<dbReference type="EMBL" id="CACRXK020000027">
    <property type="protein sequence ID" value="CAB3977040.1"/>
    <property type="molecule type" value="Genomic_DNA"/>
</dbReference>
<dbReference type="Proteomes" id="UP001152795">
    <property type="component" value="Unassembled WGS sequence"/>
</dbReference>
<comment type="caution">
    <text evidence="6">The sequence shown here is derived from an EMBL/GenBank/DDBJ whole genome shotgun (WGS) entry which is preliminary data.</text>
</comment>
<dbReference type="Pfam" id="PF01477">
    <property type="entry name" value="PLAT"/>
    <property type="match status" value="1"/>
</dbReference>
<dbReference type="InterPro" id="IPR033116">
    <property type="entry name" value="TRYPSIN_SER"/>
</dbReference>
<evidence type="ECO:0000256" key="2">
    <source>
        <dbReference type="ARBA" id="ARBA00022801"/>
    </source>
</evidence>
<dbReference type="SUPFAM" id="SSF49723">
    <property type="entry name" value="Lipase/lipooxygenase domain (PLAT/LH2 domain)"/>
    <property type="match status" value="1"/>
</dbReference>
<dbReference type="Pfam" id="PF00089">
    <property type="entry name" value="Trypsin"/>
    <property type="match status" value="1"/>
</dbReference>
<dbReference type="InterPro" id="IPR009003">
    <property type="entry name" value="Peptidase_S1_PA"/>
</dbReference>